<dbReference type="SUPFAM" id="SSF53098">
    <property type="entry name" value="Ribonuclease H-like"/>
    <property type="match status" value="1"/>
</dbReference>
<dbReference type="AlphaFoldDB" id="A0A8X6FQY9"/>
<dbReference type="Proteomes" id="UP000887116">
    <property type="component" value="Unassembled WGS sequence"/>
</dbReference>
<proteinExistence type="predicted"/>
<dbReference type="EMBL" id="BMAO01013203">
    <property type="protein sequence ID" value="GFQ87022.1"/>
    <property type="molecule type" value="Genomic_DNA"/>
</dbReference>
<comment type="caution">
    <text evidence="1">The sequence shown here is derived from an EMBL/GenBank/DDBJ whole genome shotgun (WGS) entry which is preliminary data.</text>
</comment>
<evidence type="ECO:0000313" key="1">
    <source>
        <dbReference type="EMBL" id="GFQ87022.1"/>
    </source>
</evidence>
<name>A0A8X6FQY9_TRICU</name>
<gene>
    <name evidence="1" type="ORF">TNCT_145171</name>
</gene>
<dbReference type="InterPro" id="IPR012337">
    <property type="entry name" value="RNaseH-like_sf"/>
</dbReference>
<protein>
    <recommendedName>
        <fullName evidence="3">RNase H type-1 domain-containing protein</fullName>
    </recommendedName>
</protein>
<keyword evidence="2" id="KW-1185">Reference proteome</keyword>
<evidence type="ECO:0000313" key="2">
    <source>
        <dbReference type="Proteomes" id="UP000887116"/>
    </source>
</evidence>
<dbReference type="GO" id="GO:0003676">
    <property type="term" value="F:nucleic acid binding"/>
    <property type="evidence" value="ECO:0007669"/>
    <property type="project" value="InterPro"/>
</dbReference>
<accession>A0A8X6FQY9</accession>
<evidence type="ECO:0008006" key="3">
    <source>
        <dbReference type="Google" id="ProtNLM"/>
    </source>
</evidence>
<sequence>MNITFVVAATLYMPRISHKEIRIRNSDFCSELNAIDVALNAIKTVTSPADMWIFSKSRSALQHLSNSTKVGNKNASLSLKNLKELSQKRDIFLIDSVHIGFYGNEMADLLAKESATKVSVTSNTLTFSLRSARKLKS</sequence>
<dbReference type="InterPro" id="IPR036397">
    <property type="entry name" value="RNaseH_sf"/>
</dbReference>
<dbReference type="OrthoDB" id="411823at2759"/>
<organism evidence="1 2">
    <name type="scientific">Trichonephila clavata</name>
    <name type="common">Joro spider</name>
    <name type="synonym">Nephila clavata</name>
    <dbReference type="NCBI Taxonomy" id="2740835"/>
    <lineage>
        <taxon>Eukaryota</taxon>
        <taxon>Metazoa</taxon>
        <taxon>Ecdysozoa</taxon>
        <taxon>Arthropoda</taxon>
        <taxon>Chelicerata</taxon>
        <taxon>Arachnida</taxon>
        <taxon>Araneae</taxon>
        <taxon>Araneomorphae</taxon>
        <taxon>Entelegynae</taxon>
        <taxon>Araneoidea</taxon>
        <taxon>Nephilidae</taxon>
        <taxon>Trichonephila</taxon>
    </lineage>
</organism>
<reference evidence="1" key="1">
    <citation type="submission" date="2020-07" db="EMBL/GenBank/DDBJ databases">
        <title>Multicomponent nature underlies the extraordinary mechanical properties of spider dragline silk.</title>
        <authorList>
            <person name="Kono N."/>
            <person name="Nakamura H."/>
            <person name="Mori M."/>
            <person name="Yoshida Y."/>
            <person name="Ohtoshi R."/>
            <person name="Malay A.D."/>
            <person name="Moran D.A.P."/>
            <person name="Tomita M."/>
            <person name="Numata K."/>
            <person name="Arakawa K."/>
        </authorList>
    </citation>
    <scope>NUCLEOTIDE SEQUENCE</scope>
</reference>
<dbReference type="Gene3D" id="3.30.420.10">
    <property type="entry name" value="Ribonuclease H-like superfamily/Ribonuclease H"/>
    <property type="match status" value="1"/>
</dbReference>